<dbReference type="RefSeq" id="WP_303687869.1">
    <property type="nucleotide sequence ID" value="NZ_CAJXYO010000006.1"/>
</dbReference>
<dbReference type="Pfam" id="PF13148">
    <property type="entry name" value="DUF3987"/>
    <property type="match status" value="2"/>
</dbReference>
<accession>A0A1Z8AJE0</accession>
<evidence type="ECO:0008006" key="3">
    <source>
        <dbReference type="Google" id="ProtNLM"/>
    </source>
</evidence>
<comment type="caution">
    <text evidence="1">The sequence shown here is derived from an EMBL/GenBank/DDBJ whole genome shotgun (WGS) entry which is preliminary data.</text>
</comment>
<name>A0A1Z8AJE0_9FLAO</name>
<sequence length="434" mass="50643">MSKKTKKISEELHKEYNNLTNIFPIEIFPDEVKEYIEQSTRNLRFNKEFLCCSTLSALSTAFGNTYRLQVKEEWHESPMLWIVLIGNAGDAKSHVMKLPYSTLFKHEKENYLKYQLQQKEYELSTTESAIKPIFKDIILKDFTYEALCKSLDHNHRGLCMFQDEFTSFLGGFTKYSNESHESSYLTLFNGDGIKANRTSSEIKMVFDPFANLLAGTQKTMLKAFFKRNRNTTGFLERFLFCFPDKVYPVTYSNNLNDPIIIQNFECLFERIIELYDDNLFTKLSYSTEASSYAQYLSKKLYKTNRLGEDISRALGAKLNIYLHRFSLLIELIECVSKDQKIRCVNVDSVKKAEKLLDYFLQNAIKVFENADNPFANLSKTDKDLFDSLPQNFTTAMFLEKATNLDIPKSTAEKKLRRNHGLYIKIRNGNYEKFQ</sequence>
<dbReference type="EMBL" id="MAAX01000196">
    <property type="protein sequence ID" value="OUS10451.1"/>
    <property type="molecule type" value="Genomic_DNA"/>
</dbReference>
<dbReference type="Proteomes" id="UP000196102">
    <property type="component" value="Unassembled WGS sequence"/>
</dbReference>
<reference evidence="2" key="1">
    <citation type="journal article" date="2017" name="Proc. Natl. Acad. Sci. U.S.A.">
        <title>Simulation of Deepwater Horizon oil plume reveals substrate specialization within a complex community of hydrocarbon-degraders.</title>
        <authorList>
            <person name="Hu P."/>
            <person name="Dubinsky E.A."/>
            <person name="Probst A.J."/>
            <person name="Wang J."/>
            <person name="Sieber C.M.K."/>
            <person name="Tom L.M."/>
            <person name="Gardinali P."/>
            <person name="Banfield J.F."/>
            <person name="Atlas R.M."/>
            <person name="Andersen G.L."/>
        </authorList>
    </citation>
    <scope>NUCLEOTIDE SEQUENCE [LARGE SCALE GENOMIC DNA]</scope>
</reference>
<evidence type="ECO:0000313" key="1">
    <source>
        <dbReference type="EMBL" id="OUS10451.1"/>
    </source>
</evidence>
<organism evidence="1 2">
    <name type="scientific">Nonlabens dokdonensis</name>
    <dbReference type="NCBI Taxonomy" id="328515"/>
    <lineage>
        <taxon>Bacteria</taxon>
        <taxon>Pseudomonadati</taxon>
        <taxon>Bacteroidota</taxon>
        <taxon>Flavobacteriia</taxon>
        <taxon>Flavobacteriales</taxon>
        <taxon>Flavobacteriaceae</taxon>
        <taxon>Nonlabens</taxon>
    </lineage>
</organism>
<dbReference type="AlphaFoldDB" id="A0A1Z8AJE0"/>
<protein>
    <recommendedName>
        <fullName evidence="3">DUF3987 domain-containing protein</fullName>
    </recommendedName>
</protein>
<gene>
    <name evidence="1" type="ORF">A9Q93_12925</name>
</gene>
<proteinExistence type="predicted"/>
<evidence type="ECO:0000313" key="2">
    <source>
        <dbReference type="Proteomes" id="UP000196102"/>
    </source>
</evidence>
<dbReference type="InterPro" id="IPR025048">
    <property type="entry name" value="DUF3987"/>
</dbReference>